<accession>A0ABS6AJ30</accession>
<keyword evidence="1" id="KW-1133">Transmembrane helix</keyword>
<dbReference type="Pfam" id="PF05545">
    <property type="entry name" value="FixQ"/>
    <property type="match status" value="1"/>
</dbReference>
<dbReference type="Proteomes" id="UP001166191">
    <property type="component" value="Unassembled WGS sequence"/>
</dbReference>
<name>A0ABS6AJ30_9RHOB</name>
<dbReference type="CDD" id="cd01324">
    <property type="entry name" value="cbb3_Oxidase_CcoQ"/>
    <property type="match status" value="1"/>
</dbReference>
<dbReference type="InterPro" id="IPR008621">
    <property type="entry name" value="Cbb3-typ_cyt_oxidase_comp"/>
</dbReference>
<proteinExistence type="predicted"/>
<sequence length="56" mass="6426">MSYDQLVYLSQTVGLIWLMGFFLIVLIRAYSPSRRASYEAAARSILEPDPEEEVTE</sequence>
<dbReference type="RefSeq" id="WP_216033279.1">
    <property type="nucleotide sequence ID" value="NZ_JAHKNG010000016.1"/>
</dbReference>
<evidence type="ECO:0000313" key="2">
    <source>
        <dbReference type="EMBL" id="MBU3030600.1"/>
    </source>
</evidence>
<reference evidence="2" key="1">
    <citation type="submission" date="2021-06" db="EMBL/GenBank/DDBJ databases">
        <title>Paracoccus bacterium XHP0099 sp. nov., isolated from the surface waters of the Yellow Sea.</title>
        <authorList>
            <person name="Xue H."/>
            <person name="Zhang D."/>
        </authorList>
    </citation>
    <scope>NUCLEOTIDE SEQUENCE</scope>
    <source>
        <strain evidence="2">XHP0099</strain>
    </source>
</reference>
<protein>
    <submittedName>
        <fullName evidence="2">Cbb3-type cytochrome c oxidase subunit 3</fullName>
    </submittedName>
</protein>
<organism evidence="2 3">
    <name type="scientific">Paracoccus marinaquae</name>
    <dbReference type="NCBI Taxonomy" id="2841926"/>
    <lineage>
        <taxon>Bacteria</taxon>
        <taxon>Pseudomonadati</taxon>
        <taxon>Pseudomonadota</taxon>
        <taxon>Alphaproteobacteria</taxon>
        <taxon>Rhodobacterales</taxon>
        <taxon>Paracoccaceae</taxon>
        <taxon>Paracoccus</taxon>
    </lineage>
</organism>
<keyword evidence="1" id="KW-0812">Transmembrane</keyword>
<dbReference type="EMBL" id="JAHKNG010000016">
    <property type="protein sequence ID" value="MBU3030600.1"/>
    <property type="molecule type" value="Genomic_DNA"/>
</dbReference>
<comment type="caution">
    <text evidence="2">The sequence shown here is derived from an EMBL/GenBank/DDBJ whole genome shotgun (WGS) entry which is preliminary data.</text>
</comment>
<gene>
    <name evidence="2" type="ORF">KNW02_10780</name>
</gene>
<feature type="transmembrane region" description="Helical" evidence="1">
    <location>
        <begin position="6"/>
        <end position="27"/>
    </location>
</feature>
<evidence type="ECO:0000256" key="1">
    <source>
        <dbReference type="SAM" id="Phobius"/>
    </source>
</evidence>
<evidence type="ECO:0000313" key="3">
    <source>
        <dbReference type="Proteomes" id="UP001166191"/>
    </source>
</evidence>
<keyword evidence="3" id="KW-1185">Reference proteome</keyword>
<keyword evidence="1" id="KW-0472">Membrane</keyword>